<dbReference type="OrthoDB" id="5785952at2"/>
<protein>
    <submittedName>
        <fullName evidence="2">Uncharacterized protein</fullName>
    </submittedName>
</protein>
<dbReference type="AlphaFoldDB" id="A0A1A6C3K5"/>
<evidence type="ECO:0000313" key="2">
    <source>
        <dbReference type="EMBL" id="OBS09139.1"/>
    </source>
</evidence>
<evidence type="ECO:0000313" key="3">
    <source>
        <dbReference type="Proteomes" id="UP000029273"/>
    </source>
</evidence>
<reference evidence="2 3" key="1">
    <citation type="journal article" date="2014" name="Genome Announc.">
        <title>Draft Genome Sequence of the Iron-Oxidizing, Acidophilic, and Halotolerant 'Thiobacillus prosperus' Type Strain DSM 5130.</title>
        <authorList>
            <person name="Ossandon F.J."/>
            <person name="Cardenas J.P."/>
            <person name="Corbett M."/>
            <person name="Quatrini R."/>
            <person name="Holmes D.S."/>
            <person name="Watkin E."/>
        </authorList>
    </citation>
    <scope>NUCLEOTIDE SEQUENCE [LARGE SCALE GENOMIC DNA]</scope>
    <source>
        <strain evidence="2 3">DSM 5130</strain>
    </source>
</reference>
<dbReference type="EMBL" id="JQSG02000003">
    <property type="protein sequence ID" value="OBS09139.1"/>
    <property type="molecule type" value="Genomic_DNA"/>
</dbReference>
<sequence length="75" mass="8489">MNVTRLDDGHLAIEIDIPTAEKLYQAVNKHAVDMTNGALELASLLQEAYYDASHTFRQPPHAFDEHHPRHPVSED</sequence>
<accession>A0A1A6C3K5</accession>
<organism evidence="2 3">
    <name type="scientific">Acidihalobacter prosperus</name>
    <dbReference type="NCBI Taxonomy" id="160660"/>
    <lineage>
        <taxon>Bacteria</taxon>
        <taxon>Pseudomonadati</taxon>
        <taxon>Pseudomonadota</taxon>
        <taxon>Gammaproteobacteria</taxon>
        <taxon>Chromatiales</taxon>
        <taxon>Ectothiorhodospiraceae</taxon>
        <taxon>Acidihalobacter</taxon>
    </lineage>
</organism>
<name>A0A1A6C3K5_9GAMM</name>
<feature type="compositionally biased region" description="Basic and acidic residues" evidence="1">
    <location>
        <begin position="62"/>
        <end position="75"/>
    </location>
</feature>
<keyword evidence="3" id="KW-1185">Reference proteome</keyword>
<comment type="caution">
    <text evidence="2">The sequence shown here is derived from an EMBL/GenBank/DDBJ whole genome shotgun (WGS) entry which is preliminary data.</text>
</comment>
<dbReference type="RefSeq" id="WP_038089071.1">
    <property type="nucleotide sequence ID" value="NZ_JQSG02000003.1"/>
</dbReference>
<feature type="region of interest" description="Disordered" evidence="1">
    <location>
        <begin position="56"/>
        <end position="75"/>
    </location>
</feature>
<evidence type="ECO:0000256" key="1">
    <source>
        <dbReference type="SAM" id="MobiDB-lite"/>
    </source>
</evidence>
<dbReference type="Proteomes" id="UP000029273">
    <property type="component" value="Unassembled WGS sequence"/>
</dbReference>
<gene>
    <name evidence="2" type="ORF">Thpro_021467</name>
</gene>
<proteinExistence type="predicted"/>